<name>A0A0N5C046_STREA</name>
<dbReference type="WBParaSite" id="SPAL_0001137800.1">
    <property type="protein sequence ID" value="SPAL_0001137800.1"/>
    <property type="gene ID" value="SPAL_0001137800"/>
</dbReference>
<sequence>MLKILCKIQVIKCELENHDNPDTSKGVRIPQSKLVSDYGNMLDSPTFSDCIIKVGGTEIKVHKVVLTARSPVFYQIFNATSEKPQSNVIEIDDYRSYTLKAISENSLCNTLAIDNVLERYVLSDKYPTAELNECCQELILNKWDI</sequence>
<protein>
    <submittedName>
        <fullName evidence="3">BTB domain-containing protein</fullName>
    </submittedName>
</protein>
<dbReference type="AlphaFoldDB" id="A0A0N5C046"/>
<feature type="domain" description="BTB" evidence="1">
    <location>
        <begin position="48"/>
        <end position="115"/>
    </location>
</feature>
<evidence type="ECO:0000313" key="2">
    <source>
        <dbReference type="Proteomes" id="UP000046392"/>
    </source>
</evidence>
<dbReference type="SMART" id="SM00225">
    <property type="entry name" value="BTB"/>
    <property type="match status" value="1"/>
</dbReference>
<dbReference type="SUPFAM" id="SSF54695">
    <property type="entry name" value="POZ domain"/>
    <property type="match status" value="1"/>
</dbReference>
<dbReference type="Proteomes" id="UP000046392">
    <property type="component" value="Unplaced"/>
</dbReference>
<dbReference type="PANTHER" id="PTHR24413">
    <property type="entry name" value="SPECKLE-TYPE POZ PROTEIN"/>
    <property type="match status" value="1"/>
</dbReference>
<keyword evidence="2" id="KW-1185">Reference proteome</keyword>
<dbReference type="InterPro" id="IPR000210">
    <property type="entry name" value="BTB/POZ_dom"/>
</dbReference>
<accession>A0A0N5C046</accession>
<proteinExistence type="predicted"/>
<dbReference type="STRING" id="174720.A0A0N5C046"/>
<dbReference type="PROSITE" id="PS50097">
    <property type="entry name" value="BTB"/>
    <property type="match status" value="1"/>
</dbReference>
<evidence type="ECO:0000313" key="3">
    <source>
        <dbReference type="WBParaSite" id="SPAL_0001137800.1"/>
    </source>
</evidence>
<dbReference type="Pfam" id="PF00651">
    <property type="entry name" value="BTB"/>
    <property type="match status" value="1"/>
</dbReference>
<dbReference type="Gene3D" id="3.30.710.10">
    <property type="entry name" value="Potassium Channel Kv1.1, Chain A"/>
    <property type="match status" value="1"/>
</dbReference>
<reference evidence="3" key="1">
    <citation type="submission" date="2017-02" db="UniProtKB">
        <authorList>
            <consortium name="WormBaseParasite"/>
        </authorList>
    </citation>
    <scope>IDENTIFICATION</scope>
</reference>
<dbReference type="InterPro" id="IPR011333">
    <property type="entry name" value="SKP1/BTB/POZ_sf"/>
</dbReference>
<evidence type="ECO:0000259" key="1">
    <source>
        <dbReference type="PROSITE" id="PS50097"/>
    </source>
</evidence>
<organism evidence="2 3">
    <name type="scientific">Strongyloides papillosus</name>
    <name type="common">Intestinal threadworm</name>
    <dbReference type="NCBI Taxonomy" id="174720"/>
    <lineage>
        <taxon>Eukaryota</taxon>
        <taxon>Metazoa</taxon>
        <taxon>Ecdysozoa</taxon>
        <taxon>Nematoda</taxon>
        <taxon>Chromadorea</taxon>
        <taxon>Rhabditida</taxon>
        <taxon>Tylenchina</taxon>
        <taxon>Panagrolaimomorpha</taxon>
        <taxon>Strongyloidoidea</taxon>
        <taxon>Strongyloididae</taxon>
        <taxon>Strongyloides</taxon>
    </lineage>
</organism>